<evidence type="ECO:0000256" key="10">
    <source>
        <dbReference type="RuleBase" id="RU361180"/>
    </source>
</evidence>
<evidence type="ECO:0000313" key="14">
    <source>
        <dbReference type="WBParaSite" id="HPBE_0001652501-mRNA-1"/>
    </source>
</evidence>
<comment type="similarity">
    <text evidence="2 10">Belongs to the glycosyl hydrolase 37 family.</text>
</comment>
<evidence type="ECO:0000256" key="1">
    <source>
        <dbReference type="ARBA" id="ARBA00004141"/>
    </source>
</evidence>
<evidence type="ECO:0000256" key="4">
    <source>
        <dbReference type="ARBA" id="ARBA00019905"/>
    </source>
</evidence>
<keyword evidence="5 11" id="KW-0812">Transmembrane</keyword>
<keyword evidence="9 10" id="KW-0326">Glycosidase</keyword>
<evidence type="ECO:0000313" key="13">
    <source>
        <dbReference type="Proteomes" id="UP000050761"/>
    </source>
</evidence>
<dbReference type="Gene3D" id="1.10.3430.10">
    <property type="entry name" value="Ammonium transporter AmtB like domains"/>
    <property type="match status" value="1"/>
</dbReference>
<dbReference type="InterPro" id="IPR029020">
    <property type="entry name" value="Ammonium/urea_transptr"/>
</dbReference>
<evidence type="ECO:0000256" key="2">
    <source>
        <dbReference type="ARBA" id="ARBA00005615"/>
    </source>
</evidence>
<dbReference type="GO" id="GO:0016020">
    <property type="term" value="C:membrane"/>
    <property type="evidence" value="ECO:0007669"/>
    <property type="project" value="UniProtKB-SubCell"/>
</dbReference>
<dbReference type="Gene3D" id="1.50.10.10">
    <property type="match status" value="1"/>
</dbReference>
<evidence type="ECO:0000259" key="12">
    <source>
        <dbReference type="Pfam" id="PF00909"/>
    </source>
</evidence>
<dbReference type="InterPro" id="IPR012341">
    <property type="entry name" value="6hp_glycosidase-like_sf"/>
</dbReference>
<dbReference type="WBParaSite" id="HPBE_0001652501-mRNA-1">
    <property type="protein sequence ID" value="HPBE_0001652501-mRNA-1"/>
    <property type="gene ID" value="HPBE_0001652501"/>
</dbReference>
<dbReference type="SUPFAM" id="SSF111352">
    <property type="entry name" value="Ammonium transporter"/>
    <property type="match status" value="1"/>
</dbReference>
<dbReference type="AlphaFoldDB" id="A0A8L8KM23"/>
<evidence type="ECO:0000256" key="7">
    <source>
        <dbReference type="ARBA" id="ARBA00022989"/>
    </source>
</evidence>
<dbReference type="GO" id="GO:0004555">
    <property type="term" value="F:alpha,alpha-trehalase activity"/>
    <property type="evidence" value="ECO:0007669"/>
    <property type="project" value="UniProtKB-EC"/>
</dbReference>
<keyword evidence="6 10" id="KW-0378">Hydrolase</keyword>
<feature type="domain" description="Ammonium transporter AmtB-like" evidence="12">
    <location>
        <begin position="5"/>
        <end position="148"/>
    </location>
</feature>
<dbReference type="SUPFAM" id="SSF48208">
    <property type="entry name" value="Six-hairpin glycosidases"/>
    <property type="match status" value="1"/>
</dbReference>
<dbReference type="PANTHER" id="PTHR23403">
    <property type="entry name" value="TREHALASE"/>
    <property type="match status" value="1"/>
</dbReference>
<dbReference type="EC" id="3.2.1.28" evidence="3 10"/>
<evidence type="ECO:0000256" key="11">
    <source>
        <dbReference type="SAM" id="Phobius"/>
    </source>
</evidence>
<reference evidence="14" key="1">
    <citation type="submission" date="2019-09" db="UniProtKB">
        <authorList>
            <consortium name="WormBaseParasite"/>
        </authorList>
    </citation>
    <scope>IDENTIFICATION</scope>
</reference>
<dbReference type="InterPro" id="IPR008928">
    <property type="entry name" value="6-hairpin_glycosidase_sf"/>
</dbReference>
<feature type="transmembrane region" description="Helical" evidence="11">
    <location>
        <begin position="103"/>
        <end position="128"/>
    </location>
</feature>
<dbReference type="InterPro" id="IPR018232">
    <property type="entry name" value="Glyco_hydro_37_CS"/>
</dbReference>
<feature type="transmembrane region" description="Helical" evidence="11">
    <location>
        <begin position="55"/>
        <end position="72"/>
    </location>
</feature>
<dbReference type="InterPro" id="IPR024041">
    <property type="entry name" value="NH4_transpt_AmtB-like_dom"/>
</dbReference>
<name>A0A8L8KM23_HELPZ</name>
<evidence type="ECO:0000256" key="9">
    <source>
        <dbReference type="ARBA" id="ARBA00023295"/>
    </source>
</evidence>
<dbReference type="PANTHER" id="PTHR23403:SF5">
    <property type="entry name" value="TREHALASE"/>
    <property type="match status" value="1"/>
</dbReference>
<sequence length="648" mass="73803">LFSGSAANAVLYPSHAVAVGICASFVSVIGHAWLSPKLEKRFKLYDTCGVHNLHGIPGILAGIFSIIFALGYEPESYGKTLYHIYPYFEGGPMEGDRNREIQALYQLAGMGTALASAIVGGLITGFILQIRILNQVDDPHTAHGDINYYAQSEFNFLSKVRPPEMIIRVLFVHHTSLGSDIHLSAQPQSWDSESVSELSGSFVMRQLIGNGTAAKEFHAIFFIICMMIDVVPLLIIGLSTAAADSLLDQVHLVEEPVAVCDSRNSNNSFIYCNGTLLMAVNFHELYNDSKTFVDMPMKHDPEYVLEKFNVEFGNVTIENIDKALLKAFVDDHFSPAGSEMLPCTPSDWHPQPSKLMAIADPQLREWALKLNAIWLSLCRKIDPAIESYSSRYSLLYLPHIFIMPGGRFREFYYWDAYWIVKGLIACEMYDTTKAMIENLGSIVERYGFVPNGGRVYYLQRSQPPLLAGMLYEYYEVTKDKGFLVKMLPIIEKELLFWQTNRMVNVTVKGVTYMVYRYHTRSNMPRPESFTVDIKKAQSIPDKAQFWQDVASAAESGWDFSTRWFSDSKTIYTVETRNVLPVDLNAFICWNYDILEYLFEHDQVKSEFYREVRAKFRNTVHHVFYNNTAGTWYAVFTHQTSYHLQIDNV</sequence>
<dbReference type="GO" id="GO:0005993">
    <property type="term" value="P:trehalose catabolic process"/>
    <property type="evidence" value="ECO:0007669"/>
    <property type="project" value="TreeGrafter"/>
</dbReference>
<comment type="subcellular location">
    <subcellularLocation>
        <location evidence="1">Membrane</location>
        <topology evidence="1">Multi-pass membrane protein</topology>
    </subcellularLocation>
</comment>
<evidence type="ECO:0000256" key="6">
    <source>
        <dbReference type="ARBA" id="ARBA00022801"/>
    </source>
</evidence>
<dbReference type="PRINTS" id="PR00744">
    <property type="entry name" value="GLHYDRLASE37"/>
</dbReference>
<proteinExistence type="inferred from homology"/>
<dbReference type="Pfam" id="PF00909">
    <property type="entry name" value="Ammonium_transp"/>
    <property type="match status" value="1"/>
</dbReference>
<dbReference type="PROSITE" id="PS00927">
    <property type="entry name" value="TREHALASE_1"/>
    <property type="match status" value="1"/>
</dbReference>
<keyword evidence="7 11" id="KW-1133">Transmembrane helix</keyword>
<evidence type="ECO:0000256" key="8">
    <source>
        <dbReference type="ARBA" id="ARBA00023136"/>
    </source>
</evidence>
<feature type="transmembrane region" description="Helical" evidence="11">
    <location>
        <begin position="12"/>
        <end position="34"/>
    </location>
</feature>
<keyword evidence="8 11" id="KW-0472">Membrane</keyword>
<evidence type="ECO:0000256" key="5">
    <source>
        <dbReference type="ARBA" id="ARBA00022692"/>
    </source>
</evidence>
<organism evidence="13 14">
    <name type="scientific">Heligmosomoides polygyrus</name>
    <name type="common">Parasitic roundworm</name>
    <dbReference type="NCBI Taxonomy" id="6339"/>
    <lineage>
        <taxon>Eukaryota</taxon>
        <taxon>Metazoa</taxon>
        <taxon>Ecdysozoa</taxon>
        <taxon>Nematoda</taxon>
        <taxon>Chromadorea</taxon>
        <taxon>Rhabditida</taxon>
        <taxon>Rhabditina</taxon>
        <taxon>Rhabditomorpha</taxon>
        <taxon>Strongyloidea</taxon>
        <taxon>Heligmosomidae</taxon>
        <taxon>Heligmosomoides</taxon>
    </lineage>
</organism>
<protein>
    <recommendedName>
        <fullName evidence="4 10">Trehalase</fullName>
        <ecNumber evidence="3 10">3.2.1.28</ecNumber>
    </recommendedName>
    <alternativeName>
        <fullName evidence="10">Alpha-trehalose glucohydrolase</fullName>
    </alternativeName>
</protein>
<accession>A0A8L8KM23</accession>
<comment type="catalytic activity">
    <reaction evidence="10">
        <text>alpha,alpha-trehalose + H2O = alpha-D-glucose + beta-D-glucose</text>
        <dbReference type="Rhea" id="RHEA:32675"/>
        <dbReference type="ChEBI" id="CHEBI:15377"/>
        <dbReference type="ChEBI" id="CHEBI:15903"/>
        <dbReference type="ChEBI" id="CHEBI:16551"/>
        <dbReference type="ChEBI" id="CHEBI:17925"/>
        <dbReference type="EC" id="3.2.1.28"/>
    </reaction>
</comment>
<dbReference type="Pfam" id="PF01204">
    <property type="entry name" value="Trehalase"/>
    <property type="match status" value="1"/>
</dbReference>
<evidence type="ECO:0000256" key="3">
    <source>
        <dbReference type="ARBA" id="ARBA00012757"/>
    </source>
</evidence>
<dbReference type="Proteomes" id="UP000050761">
    <property type="component" value="Unassembled WGS sequence"/>
</dbReference>
<keyword evidence="13" id="KW-1185">Reference proteome</keyword>
<feature type="transmembrane region" description="Helical" evidence="11">
    <location>
        <begin position="217"/>
        <end position="238"/>
    </location>
</feature>
<dbReference type="InterPro" id="IPR001661">
    <property type="entry name" value="Glyco_hydro_37"/>
</dbReference>
<dbReference type="GO" id="GO:0008519">
    <property type="term" value="F:ammonium channel activity"/>
    <property type="evidence" value="ECO:0007669"/>
    <property type="project" value="InterPro"/>
</dbReference>